<dbReference type="PANTHER" id="PTHR30250">
    <property type="entry name" value="PST FAMILY PREDICTED COLANIC ACID TRANSPORTER"/>
    <property type="match status" value="1"/>
</dbReference>
<evidence type="ECO:0000256" key="1">
    <source>
        <dbReference type="ARBA" id="ARBA00004651"/>
    </source>
</evidence>
<proteinExistence type="predicted"/>
<evidence type="ECO:0000256" key="4">
    <source>
        <dbReference type="ARBA" id="ARBA00022989"/>
    </source>
</evidence>
<evidence type="ECO:0000256" key="5">
    <source>
        <dbReference type="ARBA" id="ARBA00023136"/>
    </source>
</evidence>
<evidence type="ECO:0000256" key="2">
    <source>
        <dbReference type="ARBA" id="ARBA00022475"/>
    </source>
</evidence>
<dbReference type="Pfam" id="PF13440">
    <property type="entry name" value="Polysacc_synt_3"/>
    <property type="match status" value="1"/>
</dbReference>
<evidence type="ECO:0000313" key="7">
    <source>
        <dbReference type="EMBL" id="CAI8927004.1"/>
    </source>
</evidence>
<evidence type="ECO:0000256" key="6">
    <source>
        <dbReference type="SAM" id="Phobius"/>
    </source>
</evidence>
<feature type="transmembrane region" description="Helical" evidence="6">
    <location>
        <begin position="447"/>
        <end position="465"/>
    </location>
</feature>
<evidence type="ECO:0000313" key="8">
    <source>
        <dbReference type="Proteomes" id="UP001162030"/>
    </source>
</evidence>
<dbReference type="CDD" id="cd13128">
    <property type="entry name" value="MATE_Wzx_like"/>
    <property type="match status" value="1"/>
</dbReference>
<reference evidence="7 8" key="1">
    <citation type="submission" date="2023-03" db="EMBL/GenBank/DDBJ databases">
        <authorList>
            <person name="Pearce D."/>
        </authorList>
    </citation>
    <scope>NUCLEOTIDE SEQUENCE [LARGE SCALE GENOMIC DNA]</scope>
    <source>
        <strain evidence="7">Msz</strain>
    </source>
</reference>
<feature type="transmembrane region" description="Helical" evidence="6">
    <location>
        <begin position="260"/>
        <end position="281"/>
    </location>
</feature>
<feature type="transmembrane region" description="Helical" evidence="6">
    <location>
        <begin position="366"/>
        <end position="385"/>
    </location>
</feature>
<dbReference type="PANTHER" id="PTHR30250:SF26">
    <property type="entry name" value="PSMA PROTEIN"/>
    <property type="match status" value="1"/>
</dbReference>
<dbReference type="Proteomes" id="UP001162030">
    <property type="component" value="Chromosome"/>
</dbReference>
<feature type="transmembrane region" description="Helical" evidence="6">
    <location>
        <begin position="79"/>
        <end position="100"/>
    </location>
</feature>
<name>A0ABM9I6L9_9GAMM</name>
<keyword evidence="8" id="KW-1185">Reference proteome</keyword>
<feature type="transmembrane region" description="Helical" evidence="6">
    <location>
        <begin position="120"/>
        <end position="143"/>
    </location>
</feature>
<feature type="transmembrane region" description="Helical" evidence="6">
    <location>
        <begin position="221"/>
        <end position="240"/>
    </location>
</feature>
<feature type="transmembrane region" description="Helical" evidence="6">
    <location>
        <begin position="302"/>
        <end position="324"/>
    </location>
</feature>
<keyword evidence="2" id="KW-1003">Cell membrane</keyword>
<organism evidence="7 8">
    <name type="scientific">Methylocaldum szegediense</name>
    <dbReference type="NCBI Taxonomy" id="73780"/>
    <lineage>
        <taxon>Bacteria</taxon>
        <taxon>Pseudomonadati</taxon>
        <taxon>Pseudomonadota</taxon>
        <taxon>Gammaproteobacteria</taxon>
        <taxon>Methylococcales</taxon>
        <taxon>Methylococcaceae</taxon>
        <taxon>Methylocaldum</taxon>
    </lineage>
</organism>
<evidence type="ECO:0008006" key="9">
    <source>
        <dbReference type="Google" id="ProtNLM"/>
    </source>
</evidence>
<feature type="transmembrane region" description="Helical" evidence="6">
    <location>
        <begin position="37"/>
        <end position="58"/>
    </location>
</feature>
<protein>
    <recommendedName>
        <fullName evidence="9">Polysaccharide biosynthesis protein</fullName>
    </recommendedName>
</protein>
<keyword evidence="4 6" id="KW-1133">Transmembrane helix</keyword>
<dbReference type="EMBL" id="OX458333">
    <property type="protein sequence ID" value="CAI8927004.1"/>
    <property type="molecule type" value="Genomic_DNA"/>
</dbReference>
<gene>
    <name evidence="7" type="ORF">MSZNOR_3959</name>
</gene>
<sequence>MSIAKSTLANLAGAFTPLIITLVSVPHYLRLIGEERYGTLAVIWSLLAYFVFFDFGLGRALAQRMARLGKAGDRERSDLLWTALLVSLPLSSSGGLILWISAEWILVHVVGMTPTHCKEALSAIPWLAPTLPLLICGSVLQGALHARERFVASNVASVVGNGFSQLVPLLIAMLGYRDLGSLVPAALSGRLITVTLLGAMCWRYVPLRVRANFQRSHVKPLLSYGGWSSAASMVAPFLVTVDRMVIGAMGGAASIAYYTIPYNVAAPLTLISHSLTVALFPRLAATSSANARCISADATRNLVAVMTPIVIGALAVAHPFLALWVGQEFAASANGVSELILLGVWTNSTVVAHFSRLQATGRVKTIFFTYLIEIPIYFLFLWVGLRTWGVLGAAAAWSLRVLLDAVLLLSVGGAFWQTVKDTFPAMALVVTSWGLVTFVDFYSPLRWVGLLILMALSMALNFPLIKRVSALAFSR</sequence>
<feature type="transmembrane region" description="Helical" evidence="6">
    <location>
        <begin position="397"/>
        <end position="416"/>
    </location>
</feature>
<feature type="transmembrane region" description="Helical" evidence="6">
    <location>
        <begin position="155"/>
        <end position="176"/>
    </location>
</feature>
<comment type="subcellular location">
    <subcellularLocation>
        <location evidence="1">Cell membrane</location>
        <topology evidence="1">Multi-pass membrane protein</topology>
    </subcellularLocation>
</comment>
<dbReference type="RefSeq" id="WP_051331476.1">
    <property type="nucleotide sequence ID" value="NZ_OX458333.1"/>
</dbReference>
<keyword evidence="5 6" id="KW-0472">Membrane</keyword>
<feature type="transmembrane region" description="Helical" evidence="6">
    <location>
        <begin position="182"/>
        <end position="200"/>
    </location>
</feature>
<dbReference type="InterPro" id="IPR050833">
    <property type="entry name" value="Poly_Biosynth_Transport"/>
</dbReference>
<accession>A0ABM9I6L9</accession>
<keyword evidence="3 6" id="KW-0812">Transmembrane</keyword>
<evidence type="ECO:0000256" key="3">
    <source>
        <dbReference type="ARBA" id="ARBA00022692"/>
    </source>
</evidence>
<feature type="transmembrane region" description="Helical" evidence="6">
    <location>
        <begin position="7"/>
        <end position="25"/>
    </location>
</feature>